<gene>
    <name evidence="1" type="ORF">TCIL3000_10_2440</name>
</gene>
<proteinExistence type="predicted"/>
<reference evidence="1" key="1">
    <citation type="journal article" date="2012" name="Proc. Natl. Acad. Sci. U.S.A.">
        <title>Antigenic diversity is generated by distinct evolutionary mechanisms in African trypanosome species.</title>
        <authorList>
            <person name="Jackson A.P."/>
            <person name="Berry A."/>
            <person name="Aslett M."/>
            <person name="Allison H.C."/>
            <person name="Burton P."/>
            <person name="Vavrova-Anderson J."/>
            <person name="Brown R."/>
            <person name="Browne H."/>
            <person name="Corton N."/>
            <person name="Hauser H."/>
            <person name="Gamble J."/>
            <person name="Gilderthorp R."/>
            <person name="Marcello L."/>
            <person name="McQuillan J."/>
            <person name="Otto T.D."/>
            <person name="Quail M.A."/>
            <person name="Sanders M.J."/>
            <person name="van Tonder A."/>
            <person name="Ginger M.L."/>
            <person name="Field M.C."/>
            <person name="Barry J.D."/>
            <person name="Hertz-Fowler C."/>
            <person name="Berriman M."/>
        </authorList>
    </citation>
    <scope>NUCLEOTIDE SEQUENCE</scope>
    <source>
        <strain evidence="1">IL3000</strain>
    </source>
</reference>
<dbReference type="EMBL" id="HE575323">
    <property type="protein sequence ID" value="CCC93484.1"/>
    <property type="molecule type" value="Genomic_DNA"/>
</dbReference>
<organism evidence="1">
    <name type="scientific">Trypanosoma congolense (strain IL3000)</name>
    <dbReference type="NCBI Taxonomy" id="1068625"/>
    <lineage>
        <taxon>Eukaryota</taxon>
        <taxon>Discoba</taxon>
        <taxon>Euglenozoa</taxon>
        <taxon>Kinetoplastea</taxon>
        <taxon>Metakinetoplastina</taxon>
        <taxon>Trypanosomatida</taxon>
        <taxon>Trypanosomatidae</taxon>
        <taxon>Trypanosoma</taxon>
        <taxon>Nannomonas</taxon>
    </lineage>
</organism>
<accession>G0UVR8</accession>
<protein>
    <submittedName>
        <fullName evidence="1">Uncharacterized protein TCIL3000_10_2440</fullName>
    </submittedName>
</protein>
<evidence type="ECO:0000313" key="1">
    <source>
        <dbReference type="EMBL" id="CCC93484.1"/>
    </source>
</evidence>
<feature type="non-terminal residue" evidence="1">
    <location>
        <position position="1"/>
    </location>
</feature>
<sequence>RAIPGSTEFQRGIAHGRGVLSELKSIIALRKYRAMMKRYCWSSCKDEDELMALLGEKNARGLLMGLSNRHTYGFDEDGKVGLVEQPKNSEGIQGMCMKRGDV</sequence>
<dbReference type="AlphaFoldDB" id="G0UVR8"/>
<dbReference type="VEuPathDB" id="TriTrypDB:TcIL3000_10_2440"/>
<name>G0UVR8_TRYCI</name>